<comment type="caution">
    <text evidence="2">The sequence shown here is derived from an EMBL/GenBank/DDBJ whole genome shotgun (WGS) entry which is preliminary data.</text>
</comment>
<organism evidence="2 3">
    <name type="scientific">Neobacillus kokaensis</name>
    <dbReference type="NCBI Taxonomy" id="2759023"/>
    <lineage>
        <taxon>Bacteria</taxon>
        <taxon>Bacillati</taxon>
        <taxon>Bacillota</taxon>
        <taxon>Bacilli</taxon>
        <taxon>Bacillales</taxon>
        <taxon>Bacillaceae</taxon>
        <taxon>Neobacillus</taxon>
    </lineage>
</organism>
<feature type="domain" description="AB hydrolase-1" evidence="1">
    <location>
        <begin position="39"/>
        <end position="160"/>
    </location>
</feature>
<accession>A0ABQ3NBS6</accession>
<dbReference type="InterPro" id="IPR050471">
    <property type="entry name" value="AB_hydrolase"/>
</dbReference>
<dbReference type="Proteomes" id="UP000637074">
    <property type="component" value="Unassembled WGS sequence"/>
</dbReference>
<dbReference type="PANTHER" id="PTHR43433:SF5">
    <property type="entry name" value="AB HYDROLASE-1 DOMAIN-CONTAINING PROTEIN"/>
    <property type="match status" value="1"/>
</dbReference>
<dbReference type="EMBL" id="BNDS01000040">
    <property type="protein sequence ID" value="GHI01371.1"/>
    <property type="molecule type" value="Genomic_DNA"/>
</dbReference>
<dbReference type="PANTHER" id="PTHR43433">
    <property type="entry name" value="HYDROLASE, ALPHA/BETA FOLD FAMILY PROTEIN"/>
    <property type="match status" value="1"/>
</dbReference>
<evidence type="ECO:0000313" key="2">
    <source>
        <dbReference type="EMBL" id="GHI01371.1"/>
    </source>
</evidence>
<reference evidence="2 3" key="1">
    <citation type="journal article" date="2022" name="Int. J. Syst. Evol. Microbiol.">
        <title>Neobacillus kokaensis sp. nov., isolated from soil.</title>
        <authorList>
            <person name="Yuki K."/>
            <person name="Matsubara H."/>
            <person name="Yamaguchi S."/>
        </authorList>
    </citation>
    <scope>NUCLEOTIDE SEQUENCE [LARGE SCALE GENOMIC DNA]</scope>
    <source>
        <strain evidence="2 3">LOB 377</strain>
    </source>
</reference>
<dbReference type="InterPro" id="IPR000073">
    <property type="entry name" value="AB_hydrolase_1"/>
</dbReference>
<evidence type="ECO:0000313" key="3">
    <source>
        <dbReference type="Proteomes" id="UP000637074"/>
    </source>
</evidence>
<dbReference type="RefSeq" id="WP_191277024.1">
    <property type="nucleotide sequence ID" value="NZ_BNDS01000040.1"/>
</dbReference>
<dbReference type="Gene3D" id="3.40.50.1820">
    <property type="entry name" value="alpha/beta hydrolase"/>
    <property type="match status" value="1"/>
</dbReference>
<name>A0ABQ3NBS6_9BACI</name>
<dbReference type="GO" id="GO:0016787">
    <property type="term" value="F:hydrolase activity"/>
    <property type="evidence" value="ECO:0007669"/>
    <property type="project" value="UniProtKB-KW"/>
</dbReference>
<evidence type="ECO:0000259" key="1">
    <source>
        <dbReference type="Pfam" id="PF00561"/>
    </source>
</evidence>
<sequence>MFSKRDFIIPKEGIDIVKDIVIGKIKQTILIQSYDSSNPVMLFIHGGPSMPLPGVSSRGKDYTIISNIKELVKHYTVVFWDQRGTGKSYHEDIPQNTMSFEQFLQDANEMVDYLKSEFKVEKVHLAAHSFGTLIGIYLVNRHPHKFYSYTGLSQIINWTENDKLSYEQIKKEAIKRNDKKALKELEEVGEPPYTDSYKQWGVLRKYQMKYNTMIYSDEKIKHPGLFKITLDMFFSKDYTFKDLVNTFYKGFKLIYSDEFIKNIPNINVKEEVKEIKVPTTFIHGIKDLHVHFELLEEFLKSVSKKEKAECILLNNSSHLFHPIDTKKIEEILIKASVKC</sequence>
<gene>
    <name evidence="2" type="ORF">AM1BK_49130</name>
</gene>
<proteinExistence type="predicted"/>
<keyword evidence="2" id="KW-0378">Hydrolase</keyword>
<dbReference type="SUPFAM" id="SSF53474">
    <property type="entry name" value="alpha/beta-Hydrolases"/>
    <property type="match status" value="1"/>
</dbReference>
<dbReference type="Pfam" id="PF00561">
    <property type="entry name" value="Abhydrolase_1"/>
    <property type="match status" value="1"/>
</dbReference>
<keyword evidence="3" id="KW-1185">Reference proteome</keyword>
<protein>
    <submittedName>
        <fullName evidence="2">Alpha/beta hydrolase</fullName>
    </submittedName>
</protein>
<dbReference type="InterPro" id="IPR029058">
    <property type="entry name" value="AB_hydrolase_fold"/>
</dbReference>